<keyword evidence="2" id="KW-0677">Repeat</keyword>
<feature type="compositionally biased region" description="Polar residues" evidence="4">
    <location>
        <begin position="162"/>
        <end position="185"/>
    </location>
</feature>
<sequence>MSETTATWSVDLSDRPLYCISGIDAENAVVGGADHALTVLDTRRGRVSATLHSKQSGHAEWVTCVARIGRPGDAARVVSGAMDAKICVWTLSTSSVLSCVDLIGHSASVSCLSTSLLGPGIVASGSYDSTVRLWNTNNHQLGGTCVAVFSQSQAHAAAISAGDSNPVTDRFSSIKTRTNNASQPRLNLKPAPFPKPSTQRQRPPQSNAILGFLSASEDATETITTTKFVTHSKSGILHVFDVNSNSSTPFTAVQAHQGPISSLLLMERHAGGDVLVSSGLMDGAVRCFDLRVPDGQGRCVGKLESVHATGAGSTSAGITGMVALSQTRESEASSLGPAMQIVTSGGGGDGVLKVLEIRGGGKIRKLIQVTANLAKSQTNLGERGNTSISRVSRGGGNVPSASNVSITSASLPSRRQPKGLELESELGGENRFIPPSHVAYALISIPEVNGVCVSWGNGQTNVFRNVTLPGEYSKSVGRSPSNGNLEQVDVGIETLDTKSHGIKNALRCFAVQKVSGNKLVIVGAGDDGIAVAWTLRA</sequence>
<gene>
    <name evidence="5" type="ORF">CcCBS67573_g00383</name>
</gene>
<feature type="compositionally biased region" description="Polar residues" evidence="4">
    <location>
        <begin position="399"/>
        <end position="413"/>
    </location>
</feature>
<protein>
    <submittedName>
        <fullName evidence="5">Uncharacterized protein</fullName>
    </submittedName>
</protein>
<evidence type="ECO:0000313" key="6">
    <source>
        <dbReference type="Proteomes" id="UP000320333"/>
    </source>
</evidence>
<dbReference type="InterPro" id="IPR036322">
    <property type="entry name" value="WD40_repeat_dom_sf"/>
</dbReference>
<evidence type="ECO:0000256" key="2">
    <source>
        <dbReference type="ARBA" id="ARBA00022737"/>
    </source>
</evidence>
<dbReference type="OrthoDB" id="10251381at2759"/>
<feature type="compositionally biased region" description="Polar residues" evidence="4">
    <location>
        <begin position="378"/>
        <end position="390"/>
    </location>
</feature>
<dbReference type="Gene3D" id="2.130.10.10">
    <property type="entry name" value="YVTN repeat-like/Quinoprotein amine dehydrogenase"/>
    <property type="match status" value="2"/>
</dbReference>
<dbReference type="STRING" id="246404.A0A507FQ06"/>
<dbReference type="Proteomes" id="UP000320333">
    <property type="component" value="Unassembled WGS sequence"/>
</dbReference>
<evidence type="ECO:0000256" key="3">
    <source>
        <dbReference type="PROSITE-ProRule" id="PRU00221"/>
    </source>
</evidence>
<dbReference type="PANTHER" id="PTHR44156">
    <property type="entry name" value="SUPERNUMERARY LIMBS, ISOFORM B-RELATED"/>
    <property type="match status" value="1"/>
</dbReference>
<feature type="repeat" description="WD" evidence="3">
    <location>
        <begin position="102"/>
        <end position="144"/>
    </location>
</feature>
<evidence type="ECO:0000256" key="1">
    <source>
        <dbReference type="ARBA" id="ARBA00022574"/>
    </source>
</evidence>
<dbReference type="AlphaFoldDB" id="A0A507FQ06"/>
<keyword evidence="6" id="KW-1185">Reference proteome</keyword>
<dbReference type="InterPro" id="IPR019775">
    <property type="entry name" value="WD40_repeat_CS"/>
</dbReference>
<dbReference type="PROSITE" id="PS50082">
    <property type="entry name" value="WD_REPEATS_2"/>
    <property type="match status" value="1"/>
</dbReference>
<dbReference type="InterPro" id="IPR001680">
    <property type="entry name" value="WD40_rpt"/>
</dbReference>
<evidence type="ECO:0000256" key="4">
    <source>
        <dbReference type="SAM" id="MobiDB-lite"/>
    </source>
</evidence>
<feature type="region of interest" description="Disordered" evidence="4">
    <location>
        <begin position="159"/>
        <end position="204"/>
    </location>
</feature>
<dbReference type="SUPFAM" id="SSF50978">
    <property type="entry name" value="WD40 repeat-like"/>
    <property type="match status" value="1"/>
</dbReference>
<feature type="region of interest" description="Disordered" evidence="4">
    <location>
        <begin position="378"/>
        <end position="418"/>
    </location>
</feature>
<name>A0A507FQ06_9FUNG</name>
<organism evidence="5 6">
    <name type="scientific">Chytriomyces confervae</name>
    <dbReference type="NCBI Taxonomy" id="246404"/>
    <lineage>
        <taxon>Eukaryota</taxon>
        <taxon>Fungi</taxon>
        <taxon>Fungi incertae sedis</taxon>
        <taxon>Chytridiomycota</taxon>
        <taxon>Chytridiomycota incertae sedis</taxon>
        <taxon>Chytridiomycetes</taxon>
        <taxon>Chytridiales</taxon>
        <taxon>Chytriomycetaceae</taxon>
        <taxon>Chytriomyces</taxon>
    </lineage>
</organism>
<dbReference type="InterPro" id="IPR053299">
    <property type="entry name" value="ASTRA_WD_repeat"/>
</dbReference>
<accession>A0A507FQ06</accession>
<dbReference type="SMART" id="SM00320">
    <property type="entry name" value="WD40"/>
    <property type="match status" value="3"/>
</dbReference>
<dbReference type="EMBL" id="QEAP01000005">
    <property type="protein sequence ID" value="TPX78364.1"/>
    <property type="molecule type" value="Genomic_DNA"/>
</dbReference>
<reference evidence="5 6" key="1">
    <citation type="journal article" date="2019" name="Sci. Rep.">
        <title>Comparative genomics of chytrid fungi reveal insights into the obligate biotrophic and pathogenic lifestyle of Synchytrium endobioticum.</title>
        <authorList>
            <person name="van de Vossenberg B.T.L.H."/>
            <person name="Warris S."/>
            <person name="Nguyen H.D.T."/>
            <person name="van Gent-Pelzer M.P.E."/>
            <person name="Joly D.L."/>
            <person name="van de Geest H.C."/>
            <person name="Bonants P.J.M."/>
            <person name="Smith D.S."/>
            <person name="Levesque C.A."/>
            <person name="van der Lee T.A.J."/>
        </authorList>
    </citation>
    <scope>NUCLEOTIDE SEQUENCE [LARGE SCALE GENOMIC DNA]</scope>
    <source>
        <strain evidence="5 6">CBS 675.73</strain>
    </source>
</reference>
<proteinExistence type="predicted"/>
<dbReference type="PROSITE" id="PS50294">
    <property type="entry name" value="WD_REPEATS_REGION"/>
    <property type="match status" value="1"/>
</dbReference>
<comment type="caution">
    <text evidence="5">The sequence shown here is derived from an EMBL/GenBank/DDBJ whole genome shotgun (WGS) entry which is preliminary data.</text>
</comment>
<dbReference type="InterPro" id="IPR015943">
    <property type="entry name" value="WD40/YVTN_repeat-like_dom_sf"/>
</dbReference>
<keyword evidence="1 3" id="KW-0853">WD repeat</keyword>
<dbReference type="PROSITE" id="PS00678">
    <property type="entry name" value="WD_REPEATS_1"/>
    <property type="match status" value="1"/>
</dbReference>
<evidence type="ECO:0000313" key="5">
    <source>
        <dbReference type="EMBL" id="TPX78364.1"/>
    </source>
</evidence>
<dbReference type="Pfam" id="PF00400">
    <property type="entry name" value="WD40"/>
    <property type="match status" value="2"/>
</dbReference>